<dbReference type="PANTHER" id="PTHR47953:SF19">
    <property type="entry name" value="OS06G0641600 PROTEIN"/>
    <property type="match status" value="1"/>
</dbReference>
<evidence type="ECO:0000256" key="1">
    <source>
        <dbReference type="ARBA" id="ARBA00001971"/>
    </source>
</evidence>
<comment type="subcellular location">
    <subcellularLocation>
        <location evidence="2">Membrane</location>
        <topology evidence="2">Single-pass membrane protein</topology>
    </subcellularLocation>
</comment>
<proteinExistence type="inferred from homology"/>
<evidence type="ECO:0000256" key="3">
    <source>
        <dbReference type="ARBA" id="ARBA00010617"/>
    </source>
</evidence>
<dbReference type="Proteomes" id="UP001163823">
    <property type="component" value="Chromosome 8"/>
</dbReference>
<evidence type="ECO:0000256" key="4">
    <source>
        <dbReference type="ARBA" id="ARBA00022617"/>
    </source>
</evidence>
<comment type="cofactor">
    <cofactor evidence="1">
        <name>heme</name>
        <dbReference type="ChEBI" id="CHEBI:30413"/>
    </cofactor>
</comment>
<dbReference type="PRINTS" id="PR00463">
    <property type="entry name" value="EP450I"/>
</dbReference>
<evidence type="ECO:0000256" key="12">
    <source>
        <dbReference type="SAM" id="Phobius"/>
    </source>
</evidence>
<protein>
    <submittedName>
        <fullName evidence="13">Cytochrome P450</fullName>
    </submittedName>
</protein>
<dbReference type="Pfam" id="PF00067">
    <property type="entry name" value="p450"/>
    <property type="match status" value="1"/>
</dbReference>
<dbReference type="InterPro" id="IPR001128">
    <property type="entry name" value="Cyt_P450"/>
</dbReference>
<keyword evidence="11 12" id="KW-0472">Membrane</keyword>
<evidence type="ECO:0000256" key="10">
    <source>
        <dbReference type="ARBA" id="ARBA00023033"/>
    </source>
</evidence>
<dbReference type="PRINTS" id="PR00385">
    <property type="entry name" value="P450"/>
</dbReference>
<evidence type="ECO:0000313" key="13">
    <source>
        <dbReference type="EMBL" id="KAJ7960909.1"/>
    </source>
</evidence>
<keyword evidence="10" id="KW-0503">Monooxygenase</keyword>
<keyword evidence="4" id="KW-0349">Heme</keyword>
<keyword evidence="8" id="KW-0560">Oxidoreductase</keyword>
<dbReference type="InterPro" id="IPR036396">
    <property type="entry name" value="Cyt_P450_sf"/>
</dbReference>
<dbReference type="GO" id="GO:0004497">
    <property type="term" value="F:monooxygenase activity"/>
    <property type="evidence" value="ECO:0007669"/>
    <property type="project" value="UniProtKB-KW"/>
</dbReference>
<keyword evidence="6" id="KW-0479">Metal-binding</keyword>
<evidence type="ECO:0000256" key="9">
    <source>
        <dbReference type="ARBA" id="ARBA00023004"/>
    </source>
</evidence>
<dbReference type="PANTHER" id="PTHR47953">
    <property type="entry name" value="OS08G0105600 PROTEIN"/>
    <property type="match status" value="1"/>
</dbReference>
<keyword evidence="9" id="KW-0408">Iron</keyword>
<dbReference type="InterPro" id="IPR052306">
    <property type="entry name" value="CYP450_71D"/>
</dbReference>
<evidence type="ECO:0000313" key="14">
    <source>
        <dbReference type="Proteomes" id="UP001163823"/>
    </source>
</evidence>
<organism evidence="13 14">
    <name type="scientific">Quillaja saponaria</name>
    <name type="common">Soap bark tree</name>
    <dbReference type="NCBI Taxonomy" id="32244"/>
    <lineage>
        <taxon>Eukaryota</taxon>
        <taxon>Viridiplantae</taxon>
        <taxon>Streptophyta</taxon>
        <taxon>Embryophyta</taxon>
        <taxon>Tracheophyta</taxon>
        <taxon>Spermatophyta</taxon>
        <taxon>Magnoliopsida</taxon>
        <taxon>eudicotyledons</taxon>
        <taxon>Gunneridae</taxon>
        <taxon>Pentapetalae</taxon>
        <taxon>rosids</taxon>
        <taxon>fabids</taxon>
        <taxon>Fabales</taxon>
        <taxon>Quillajaceae</taxon>
        <taxon>Quillaja</taxon>
    </lineage>
</organism>
<evidence type="ECO:0000256" key="5">
    <source>
        <dbReference type="ARBA" id="ARBA00022692"/>
    </source>
</evidence>
<keyword evidence="5 12" id="KW-0812">Transmembrane</keyword>
<dbReference type="KEGG" id="qsa:O6P43_021288"/>
<dbReference type="GO" id="GO:0020037">
    <property type="term" value="F:heme binding"/>
    <property type="evidence" value="ECO:0007669"/>
    <property type="project" value="InterPro"/>
</dbReference>
<dbReference type="AlphaFoldDB" id="A0AAD7LMK6"/>
<evidence type="ECO:0000256" key="2">
    <source>
        <dbReference type="ARBA" id="ARBA00004167"/>
    </source>
</evidence>
<gene>
    <name evidence="13" type="ORF">O6P43_021288</name>
</gene>
<dbReference type="GO" id="GO:0005506">
    <property type="term" value="F:iron ion binding"/>
    <property type="evidence" value="ECO:0007669"/>
    <property type="project" value="InterPro"/>
</dbReference>
<evidence type="ECO:0000256" key="8">
    <source>
        <dbReference type="ARBA" id="ARBA00023002"/>
    </source>
</evidence>
<dbReference type="GO" id="GO:0016020">
    <property type="term" value="C:membrane"/>
    <property type="evidence" value="ECO:0007669"/>
    <property type="project" value="UniProtKB-SubCell"/>
</dbReference>
<reference evidence="13" key="1">
    <citation type="journal article" date="2023" name="Science">
        <title>Elucidation of the pathway for biosynthesis of saponin adjuvants from the soapbark tree.</title>
        <authorList>
            <person name="Reed J."/>
            <person name="Orme A."/>
            <person name="El-Demerdash A."/>
            <person name="Owen C."/>
            <person name="Martin L.B.B."/>
            <person name="Misra R.C."/>
            <person name="Kikuchi S."/>
            <person name="Rejzek M."/>
            <person name="Martin A.C."/>
            <person name="Harkess A."/>
            <person name="Leebens-Mack J."/>
            <person name="Louveau T."/>
            <person name="Stephenson M.J."/>
            <person name="Osbourn A."/>
        </authorList>
    </citation>
    <scope>NUCLEOTIDE SEQUENCE</scope>
    <source>
        <strain evidence="13">S10</strain>
    </source>
</reference>
<evidence type="ECO:0000256" key="6">
    <source>
        <dbReference type="ARBA" id="ARBA00022723"/>
    </source>
</evidence>
<evidence type="ECO:0000256" key="7">
    <source>
        <dbReference type="ARBA" id="ARBA00022989"/>
    </source>
</evidence>
<comment type="similarity">
    <text evidence="3">Belongs to the cytochrome P450 family.</text>
</comment>
<dbReference type="SUPFAM" id="SSF48264">
    <property type="entry name" value="Cytochrome P450"/>
    <property type="match status" value="1"/>
</dbReference>
<evidence type="ECO:0000256" key="11">
    <source>
        <dbReference type="ARBA" id="ARBA00023136"/>
    </source>
</evidence>
<dbReference type="EMBL" id="JARAOO010000008">
    <property type="protein sequence ID" value="KAJ7960909.1"/>
    <property type="molecule type" value="Genomic_DNA"/>
</dbReference>
<sequence length="445" mass="50662">MYNFVHNAISPIPDRFYKSILSVFLMELQMMYFFHPSLIFLVYAHAIKTENPNEQLNYKYTPRATKTSLHGEHTPVHWLSTPSCATRLGQEIWTLDASATEVSTIVVSSAEFAREVMKTRDVIFATKPQILASKIMSYDSSNIGFAPYGRITINLIDKVMSSINTITSRAAFGKKCKDHEKFISVVKEALKNAGGFNIEGVFPSAKRLHPFSGIRPKLEVHHQQADRIMENIINEYQEIKSTGKIDEDEGTDLIDVLLKYQNIGEDEFSLTINNIKAIILDIFGAGGETSAVTIDWAMSEMIKNPIVMKAAQHEVREVFDRDGKAEETGISEMKYLKLVVEETLRLHPPGPLLLPIQREQRCEIAGYNIPVKSKVIVNAWAIGRDTKYWTEPERFWPERFIDSSVDFKGTNFEYIPFGAGRRIWPGISYVKSFLKHNLELESKRT</sequence>
<feature type="transmembrane region" description="Helical" evidence="12">
    <location>
        <begin position="20"/>
        <end position="43"/>
    </location>
</feature>
<dbReference type="GO" id="GO:0016705">
    <property type="term" value="F:oxidoreductase activity, acting on paired donors, with incorporation or reduction of molecular oxygen"/>
    <property type="evidence" value="ECO:0007669"/>
    <property type="project" value="InterPro"/>
</dbReference>
<keyword evidence="7 12" id="KW-1133">Transmembrane helix</keyword>
<keyword evidence="14" id="KW-1185">Reference proteome</keyword>
<dbReference type="InterPro" id="IPR002401">
    <property type="entry name" value="Cyt_P450_E_grp-I"/>
</dbReference>
<dbReference type="Gene3D" id="1.10.630.10">
    <property type="entry name" value="Cytochrome P450"/>
    <property type="match status" value="1"/>
</dbReference>
<name>A0AAD7LMK6_QUISA</name>
<comment type="caution">
    <text evidence="13">The sequence shown here is derived from an EMBL/GenBank/DDBJ whole genome shotgun (WGS) entry which is preliminary data.</text>
</comment>
<accession>A0AAD7LMK6</accession>